<protein>
    <recommendedName>
        <fullName evidence="3">DUF4071 domain-containing protein</fullName>
    </recommendedName>
</protein>
<evidence type="ECO:0008006" key="3">
    <source>
        <dbReference type="Google" id="ProtNLM"/>
    </source>
</evidence>
<gene>
    <name evidence="1" type="ORF">B0I00_2037</name>
</gene>
<dbReference type="OrthoDB" id="2974768at2"/>
<dbReference type="AlphaFoldDB" id="A0A2N0H6B0"/>
<dbReference type="EMBL" id="PHUF01000004">
    <property type="protein sequence ID" value="PKB14449.1"/>
    <property type="molecule type" value="Genomic_DNA"/>
</dbReference>
<dbReference type="Proteomes" id="UP000232587">
    <property type="component" value="Unassembled WGS sequence"/>
</dbReference>
<reference evidence="1 2" key="1">
    <citation type="submission" date="2017-11" db="EMBL/GenBank/DDBJ databases">
        <title>Genomic Encyclopedia of Type Strains, Phase III (KMG-III): the genomes of soil and plant-associated and newly described type strains.</title>
        <authorList>
            <person name="Whitman W."/>
        </authorList>
    </citation>
    <scope>NUCLEOTIDE SEQUENCE [LARGE SCALE GENOMIC DNA]</scope>
    <source>
        <strain evidence="1 2">CGMCC 1.12274</strain>
    </source>
</reference>
<keyword evidence="2" id="KW-1185">Reference proteome</keyword>
<sequence>MALSLPAIAALVRAGAVERAWDLFVSNGYAARTGDPAALAVRGRLLKAQARLAKGGERADLFAQAAEAYSAANAIGPAPYLAINAATLHFLAGDEARAQDEARRVLAVLDGPSEPADTPYFLAATRAEAAFLLRDSKAAQAAMAVAAEHNPDGWNDRATTIGQLREIAEARHEDAVWLDAFAPPASLHFAGHMGMASGGHAEARLAADVDAQIADLRIGFAWGALAAGSDIVIAERLLAAGAEVHLVLPCGVDLFESQSVAPAGEAWQARFRALIDRAASLRIAAGDPGAVHDPIATAHAGELAIGATLLNAQALNAAACQIIVTDAHGGGINTARQAIMWPSGAGLQRLQAIDRDITIEALFPPERHDPHRELVLHAAICIEELERGRSLDSKEVSRLSAPVAAALDGIERARIRTAPGRWELALADVGEALAMLVDVQARCRAAGTATPSIGAHIAIASLVPDPASGTLVPYGPGMAMAQRMEAMAPAGLTLISDALAVTMVARGVSGVRSELFHQGDEDSDGAVHLLLRLGQ</sequence>
<organism evidence="1 2">
    <name type="scientific">Novosphingobium kunmingense</name>
    <dbReference type="NCBI Taxonomy" id="1211806"/>
    <lineage>
        <taxon>Bacteria</taxon>
        <taxon>Pseudomonadati</taxon>
        <taxon>Pseudomonadota</taxon>
        <taxon>Alphaproteobacteria</taxon>
        <taxon>Sphingomonadales</taxon>
        <taxon>Sphingomonadaceae</taxon>
        <taxon>Novosphingobium</taxon>
    </lineage>
</organism>
<accession>A0A2N0H6B0</accession>
<comment type="caution">
    <text evidence="1">The sequence shown here is derived from an EMBL/GenBank/DDBJ whole genome shotgun (WGS) entry which is preliminary data.</text>
</comment>
<dbReference type="InterPro" id="IPR046880">
    <property type="entry name" value="TPR-S"/>
</dbReference>
<evidence type="ECO:0000313" key="1">
    <source>
        <dbReference type="EMBL" id="PKB14449.1"/>
    </source>
</evidence>
<proteinExistence type="predicted"/>
<name>A0A2N0H6B0_9SPHN</name>
<dbReference type="Pfam" id="PF20308">
    <property type="entry name" value="TPR-S"/>
    <property type="match status" value="1"/>
</dbReference>
<dbReference type="RefSeq" id="WP_100867294.1">
    <property type="nucleotide sequence ID" value="NZ_PHUF01000004.1"/>
</dbReference>
<evidence type="ECO:0000313" key="2">
    <source>
        <dbReference type="Proteomes" id="UP000232587"/>
    </source>
</evidence>